<dbReference type="InterPro" id="IPR028081">
    <property type="entry name" value="Leu-bd"/>
</dbReference>
<keyword evidence="2" id="KW-0732">Signal</keyword>
<dbReference type="RefSeq" id="WP_320319191.1">
    <property type="nucleotide sequence ID" value="NZ_JAVIIX010000043.1"/>
</dbReference>
<evidence type="ECO:0000256" key="3">
    <source>
        <dbReference type="ARBA" id="ARBA00022970"/>
    </source>
</evidence>
<dbReference type="PANTHER" id="PTHR30483">
    <property type="entry name" value="LEUCINE-SPECIFIC-BINDING PROTEIN"/>
    <property type="match status" value="1"/>
</dbReference>
<dbReference type="InterPro" id="IPR051010">
    <property type="entry name" value="BCAA_transport"/>
</dbReference>
<feature type="domain" description="Leucine-binding protein" evidence="4">
    <location>
        <begin position="27"/>
        <end position="381"/>
    </location>
</feature>
<sequence>MNAASLVQRLAVNAQVKRLGVGAQRVVKVGFLGPLSGPVSSWGLPGLNGCRIWVDWINRTGGMLIGGTRHNVQLLAEDCGYEPDRAAVGARRLVQDHGVGLLMMHGGDTFRPVQDYLMSRKILTSTLLPSDLSPDTPYLIAPSEIHPLYNVTAVEWLARNRPDLRRVAMCSQTDALGLPSLATYRAAFAAEGIASVGEIRYAPEATNADEILRAMLVGNPDILCWCTSYEPMVHALTEAAFRSGFRGQIISCTADYYRRLVDRTSIDFMEGFLFQFPDFDDPELRDKAFFFNRPAEFFAEYNRRFPDSWSAVSWEYVATLDLWHAAVEKAGTAAPVSVLAAMKHGGLGEHAFGMAQWAGSELFGNDNALIGDWPVVRITNGQARIVAFGSVPAWLQRHGARLRDEMRALGLMWDQRHSSASGEMRIAAGLD</sequence>
<evidence type="ECO:0000256" key="1">
    <source>
        <dbReference type="ARBA" id="ARBA00010062"/>
    </source>
</evidence>
<keyword evidence="6" id="KW-1185">Reference proteome</keyword>
<name>A0ABU4XRX5_9HYPH</name>
<comment type="similarity">
    <text evidence="1">Belongs to the leucine-binding protein family.</text>
</comment>
<dbReference type="CDD" id="cd06336">
    <property type="entry name" value="PBP1_ABC_ligand_binding-like"/>
    <property type="match status" value="1"/>
</dbReference>
<dbReference type="PANTHER" id="PTHR30483:SF6">
    <property type="entry name" value="PERIPLASMIC BINDING PROTEIN OF ABC TRANSPORTER FOR NATURAL AMINO ACIDS"/>
    <property type="match status" value="1"/>
</dbReference>
<gene>
    <name evidence="5" type="ORF">RFM27_32560</name>
</gene>
<reference evidence="5 6" key="1">
    <citation type="submission" date="2023-08" db="EMBL/GenBank/DDBJ databases">
        <title>Implementing the SeqCode for naming new Mesorhizobium species isolated from Vachellia karroo root nodules.</title>
        <authorList>
            <person name="Van Lill M."/>
        </authorList>
    </citation>
    <scope>NUCLEOTIDE SEQUENCE [LARGE SCALE GENOMIC DNA]</scope>
    <source>
        <strain evidence="5 6">VK23A</strain>
    </source>
</reference>
<dbReference type="Proteomes" id="UP001271780">
    <property type="component" value="Unassembled WGS sequence"/>
</dbReference>
<keyword evidence="3" id="KW-0029">Amino-acid transport</keyword>
<dbReference type="SUPFAM" id="SSF53822">
    <property type="entry name" value="Periplasmic binding protein-like I"/>
    <property type="match status" value="1"/>
</dbReference>
<proteinExistence type="inferred from homology"/>
<keyword evidence="3" id="KW-0813">Transport</keyword>
<organism evidence="5 6">
    <name type="scientific">Mesorhizobium dulcispinae</name>
    <dbReference type="NCBI Taxonomy" id="3072316"/>
    <lineage>
        <taxon>Bacteria</taxon>
        <taxon>Pseudomonadati</taxon>
        <taxon>Pseudomonadota</taxon>
        <taxon>Alphaproteobacteria</taxon>
        <taxon>Hyphomicrobiales</taxon>
        <taxon>Phyllobacteriaceae</taxon>
        <taxon>Mesorhizobium</taxon>
    </lineage>
</organism>
<evidence type="ECO:0000256" key="2">
    <source>
        <dbReference type="ARBA" id="ARBA00022729"/>
    </source>
</evidence>
<protein>
    <submittedName>
        <fullName evidence="5">ABC transporter substrate-binding protein</fullName>
    </submittedName>
</protein>
<evidence type="ECO:0000313" key="6">
    <source>
        <dbReference type="Proteomes" id="UP001271780"/>
    </source>
</evidence>
<comment type="caution">
    <text evidence="5">The sequence shown here is derived from an EMBL/GenBank/DDBJ whole genome shotgun (WGS) entry which is preliminary data.</text>
</comment>
<dbReference type="EMBL" id="JAVIIZ010000045">
    <property type="protein sequence ID" value="MDX8476783.1"/>
    <property type="molecule type" value="Genomic_DNA"/>
</dbReference>
<dbReference type="InterPro" id="IPR028082">
    <property type="entry name" value="Peripla_BP_I"/>
</dbReference>
<evidence type="ECO:0000259" key="4">
    <source>
        <dbReference type="Pfam" id="PF13458"/>
    </source>
</evidence>
<dbReference type="Gene3D" id="3.40.50.2300">
    <property type="match status" value="2"/>
</dbReference>
<evidence type="ECO:0000313" key="5">
    <source>
        <dbReference type="EMBL" id="MDX8476783.1"/>
    </source>
</evidence>
<dbReference type="Pfam" id="PF13458">
    <property type="entry name" value="Peripla_BP_6"/>
    <property type="match status" value="1"/>
</dbReference>
<accession>A0ABU4XRX5</accession>